<evidence type="ECO:0000256" key="8">
    <source>
        <dbReference type="ARBA" id="ARBA00029996"/>
    </source>
</evidence>
<comment type="cofactor">
    <cofactor evidence="1">
        <name>pyridoxal 5'-phosphate</name>
        <dbReference type="ChEBI" id="CHEBI:597326"/>
    </cofactor>
</comment>
<dbReference type="RefSeq" id="WP_368504560.1">
    <property type="nucleotide sequence ID" value="NZ_CP162551.1"/>
</dbReference>
<dbReference type="EMBL" id="CP162551">
    <property type="protein sequence ID" value="XDI37192.1"/>
    <property type="molecule type" value="Genomic_DNA"/>
</dbReference>
<gene>
    <name evidence="11" type="primary">cobD</name>
    <name evidence="11" type="ORF">AB3N04_02425</name>
</gene>
<name>A0AB39BTI0_9BACI</name>
<dbReference type="GO" id="GO:0009236">
    <property type="term" value="P:cobalamin biosynthetic process"/>
    <property type="evidence" value="ECO:0007669"/>
    <property type="project" value="UniProtKB-KW"/>
</dbReference>
<evidence type="ECO:0000256" key="6">
    <source>
        <dbReference type="ARBA" id="ARBA00022898"/>
    </source>
</evidence>
<keyword evidence="5" id="KW-0169">Cobalamin biosynthesis</keyword>
<dbReference type="PANTHER" id="PTHR42885:SF1">
    <property type="entry name" value="THREONINE-PHOSPHATE DECARBOXYLASE"/>
    <property type="match status" value="1"/>
</dbReference>
<dbReference type="InterPro" id="IPR015422">
    <property type="entry name" value="PyrdxlP-dep_Trfase_small"/>
</dbReference>
<proteinExistence type="predicted"/>
<dbReference type="Pfam" id="PF00155">
    <property type="entry name" value="Aminotran_1_2"/>
    <property type="match status" value="1"/>
</dbReference>
<dbReference type="NCBIfam" id="TIGR01140">
    <property type="entry name" value="L_thr_O3P_dcar"/>
    <property type="match status" value="1"/>
</dbReference>
<keyword evidence="7 11" id="KW-0456">Lyase</keyword>
<dbReference type="InterPro" id="IPR005860">
    <property type="entry name" value="CobD"/>
</dbReference>
<dbReference type="AlphaFoldDB" id="A0AB39BTI0"/>
<dbReference type="Gene3D" id="3.90.1150.10">
    <property type="entry name" value="Aspartate Aminotransferase, domain 1"/>
    <property type="match status" value="1"/>
</dbReference>
<dbReference type="Gene3D" id="3.40.640.10">
    <property type="entry name" value="Type I PLP-dependent aspartate aminotransferase-like (Major domain)"/>
    <property type="match status" value="1"/>
</dbReference>
<dbReference type="InterPro" id="IPR004839">
    <property type="entry name" value="Aminotransferase_I/II_large"/>
</dbReference>
<comment type="pathway">
    <text evidence="3">Cofactor biosynthesis; adenosylcobalamin biosynthesis.</text>
</comment>
<comment type="function">
    <text evidence="2">Decarboxylates L-threonine-O-3-phosphate to yield (R)-1-amino-2-propanol O-2-phosphate, the precursor for the linkage between the nucleotide loop and the corrin ring in cobalamin.</text>
</comment>
<evidence type="ECO:0000256" key="7">
    <source>
        <dbReference type="ARBA" id="ARBA00023239"/>
    </source>
</evidence>
<evidence type="ECO:0000256" key="5">
    <source>
        <dbReference type="ARBA" id="ARBA00022573"/>
    </source>
</evidence>
<protein>
    <recommendedName>
        <fullName evidence="4">threonine-phosphate decarboxylase</fullName>
        <ecNumber evidence="4">4.1.1.81</ecNumber>
    </recommendedName>
    <alternativeName>
        <fullName evidence="8">L-threonine-O-3-phosphate decarboxylase</fullName>
    </alternativeName>
</protein>
<evidence type="ECO:0000256" key="9">
    <source>
        <dbReference type="ARBA" id="ARBA00048531"/>
    </source>
</evidence>
<evidence type="ECO:0000256" key="3">
    <source>
        <dbReference type="ARBA" id="ARBA00004953"/>
    </source>
</evidence>
<dbReference type="InterPro" id="IPR015424">
    <property type="entry name" value="PyrdxlP-dep_Trfase"/>
</dbReference>
<sequence length="357" mass="40440">MSLPNHGANPKHLTKALGITYEEDSIDFSVNTNPLGVTKAASLQIDQLQSAIQNYPEPYAETLSRALSEKLNVNDNEVIVGNGAAELIFHLAHLYQGKRVLIVEPTFSEYRDACHANDCYIDSLVLHEPWKLSITDLEGRLESFDLLFICSPNNPTGTSYSINEMKVIIECAKRNGTKVVIDEAFYDFQLSKQSILNQGVDLNDIIILRSMTKMYGIAGVRLGYLIADKVTISKIKQFQPPWSVNGLAQKIGLQLLNDEPFVEMSTIYLAKERRRVKKELEQIDFCISDSVVNFYLLSEPAKQDLRPLLEFLIQHGVIPRHTYSFNGLDGAYIRLAVKKEEENNQLLNVLKMWREKC</sequence>
<comment type="catalytic activity">
    <reaction evidence="9">
        <text>O-phospho-L-threonine + H(+) = (R)-1-aminopropan-2-yl phosphate + CO2</text>
        <dbReference type="Rhea" id="RHEA:11492"/>
        <dbReference type="ChEBI" id="CHEBI:15378"/>
        <dbReference type="ChEBI" id="CHEBI:16526"/>
        <dbReference type="ChEBI" id="CHEBI:58563"/>
        <dbReference type="ChEBI" id="CHEBI:58675"/>
        <dbReference type="EC" id="4.1.1.81"/>
    </reaction>
</comment>
<organism evidence="11">
    <name type="scientific">Alkalihalophilus sp. As8PL</name>
    <dbReference type="NCBI Taxonomy" id="3237103"/>
    <lineage>
        <taxon>Bacteria</taxon>
        <taxon>Bacillati</taxon>
        <taxon>Bacillota</taxon>
        <taxon>Bacilli</taxon>
        <taxon>Bacillales</taxon>
        <taxon>Bacillaceae</taxon>
        <taxon>Alkalihalophilus</taxon>
    </lineage>
</organism>
<evidence type="ECO:0000256" key="1">
    <source>
        <dbReference type="ARBA" id="ARBA00001933"/>
    </source>
</evidence>
<evidence type="ECO:0000313" key="11">
    <source>
        <dbReference type="EMBL" id="XDI37192.1"/>
    </source>
</evidence>
<dbReference type="EC" id="4.1.1.81" evidence="4"/>
<dbReference type="InterPro" id="IPR015421">
    <property type="entry name" value="PyrdxlP-dep_Trfase_major"/>
</dbReference>
<reference evidence="11" key="1">
    <citation type="submission" date="2024-07" db="EMBL/GenBank/DDBJ databases">
        <title>Identification and characteristics of an arsenic-resistant bacterial isolate, which belongs to a novel species.</title>
        <authorList>
            <person name="Juszczyk A."/>
            <person name="Kowalczyk A."/>
            <person name="Was K."/>
            <person name="Kosowicz W."/>
            <person name="Budzyn A."/>
            <person name="Latowski D."/>
        </authorList>
    </citation>
    <scope>NUCLEOTIDE SEQUENCE</scope>
    <source>
        <strain evidence="11">As8PL</strain>
    </source>
</reference>
<dbReference type="SUPFAM" id="SSF53383">
    <property type="entry name" value="PLP-dependent transferases"/>
    <property type="match status" value="1"/>
</dbReference>
<accession>A0AB39BTI0</accession>
<evidence type="ECO:0000256" key="4">
    <source>
        <dbReference type="ARBA" id="ARBA00012285"/>
    </source>
</evidence>
<dbReference type="PANTHER" id="PTHR42885">
    <property type="entry name" value="HISTIDINOL-PHOSPHATE AMINOTRANSFERASE-RELATED"/>
    <property type="match status" value="1"/>
</dbReference>
<feature type="domain" description="Aminotransferase class I/classII large" evidence="10">
    <location>
        <begin position="24"/>
        <end position="349"/>
    </location>
</feature>
<keyword evidence="6" id="KW-0663">Pyridoxal phosphate</keyword>
<dbReference type="GO" id="GO:0048472">
    <property type="term" value="F:threonine-phosphate decarboxylase activity"/>
    <property type="evidence" value="ECO:0007669"/>
    <property type="project" value="UniProtKB-EC"/>
</dbReference>
<dbReference type="CDD" id="cd00609">
    <property type="entry name" value="AAT_like"/>
    <property type="match status" value="1"/>
</dbReference>
<evidence type="ECO:0000256" key="2">
    <source>
        <dbReference type="ARBA" id="ARBA00003444"/>
    </source>
</evidence>
<dbReference type="GO" id="GO:0030170">
    <property type="term" value="F:pyridoxal phosphate binding"/>
    <property type="evidence" value="ECO:0007669"/>
    <property type="project" value="InterPro"/>
</dbReference>
<evidence type="ECO:0000259" key="10">
    <source>
        <dbReference type="Pfam" id="PF00155"/>
    </source>
</evidence>